<dbReference type="EMBL" id="AZIM01000167">
    <property type="protein sequence ID" value="ETE72873.1"/>
    <property type="molecule type" value="Genomic_DNA"/>
</dbReference>
<dbReference type="Proteomes" id="UP000018936">
    <property type="component" value="Unassembled WGS sequence"/>
</dbReference>
<gene>
    <name evidence="1" type="ORF">L345_01297</name>
</gene>
<reference evidence="1 2" key="1">
    <citation type="journal article" date="2013" name="Proc. Natl. Acad. Sci. U.S.A.">
        <title>The king cobra genome reveals dynamic gene evolution and adaptation in the snake venom system.</title>
        <authorList>
            <person name="Vonk F.J."/>
            <person name="Casewell N.R."/>
            <person name="Henkel C.V."/>
            <person name="Heimberg A.M."/>
            <person name="Jansen H.J."/>
            <person name="McCleary R.J."/>
            <person name="Kerkkamp H.M."/>
            <person name="Vos R.A."/>
            <person name="Guerreiro I."/>
            <person name="Calvete J.J."/>
            <person name="Wuster W."/>
            <person name="Woods A.E."/>
            <person name="Logan J.M."/>
            <person name="Harrison R.A."/>
            <person name="Castoe T.A."/>
            <person name="de Koning A.P."/>
            <person name="Pollock D.D."/>
            <person name="Yandell M."/>
            <person name="Calderon D."/>
            <person name="Renjifo C."/>
            <person name="Currier R.B."/>
            <person name="Salgado D."/>
            <person name="Pla D."/>
            <person name="Sanz L."/>
            <person name="Hyder A.S."/>
            <person name="Ribeiro J.M."/>
            <person name="Arntzen J.W."/>
            <person name="van den Thillart G.E."/>
            <person name="Boetzer M."/>
            <person name="Pirovano W."/>
            <person name="Dirks R.P."/>
            <person name="Spaink H.P."/>
            <person name="Duboule D."/>
            <person name="McGlinn E."/>
            <person name="Kini R.M."/>
            <person name="Richardson M.K."/>
        </authorList>
    </citation>
    <scope>NUCLEOTIDE SEQUENCE</scope>
    <source>
        <tissue evidence="1">Blood</tissue>
    </source>
</reference>
<name>V8PFU5_OPHHA</name>
<evidence type="ECO:0000313" key="1">
    <source>
        <dbReference type="EMBL" id="ETE72873.1"/>
    </source>
</evidence>
<proteinExistence type="predicted"/>
<comment type="caution">
    <text evidence="1">The sequence shown here is derived from an EMBL/GenBank/DDBJ whole genome shotgun (WGS) entry which is preliminary data.</text>
</comment>
<protein>
    <submittedName>
        <fullName evidence="1">Uncharacterized protein</fullName>
    </submittedName>
</protein>
<sequence>MGAASSSYRLSQTFDSAPPFGFSGGLFRLMRVCDSNWGDFRFFSFDSPCRWEIEAAIDQVNPYAVVAAVESVPCRHS</sequence>
<evidence type="ECO:0000313" key="2">
    <source>
        <dbReference type="Proteomes" id="UP000018936"/>
    </source>
</evidence>
<accession>V8PFU5</accession>
<dbReference type="AlphaFoldDB" id="V8PFU5"/>
<keyword evidence="2" id="KW-1185">Reference proteome</keyword>
<feature type="non-terminal residue" evidence="1">
    <location>
        <position position="1"/>
    </location>
</feature>
<organism evidence="1 2">
    <name type="scientific">Ophiophagus hannah</name>
    <name type="common">King cobra</name>
    <name type="synonym">Naja hannah</name>
    <dbReference type="NCBI Taxonomy" id="8665"/>
    <lineage>
        <taxon>Eukaryota</taxon>
        <taxon>Metazoa</taxon>
        <taxon>Chordata</taxon>
        <taxon>Craniata</taxon>
        <taxon>Vertebrata</taxon>
        <taxon>Euteleostomi</taxon>
        <taxon>Lepidosauria</taxon>
        <taxon>Squamata</taxon>
        <taxon>Bifurcata</taxon>
        <taxon>Unidentata</taxon>
        <taxon>Episquamata</taxon>
        <taxon>Toxicofera</taxon>
        <taxon>Serpentes</taxon>
        <taxon>Colubroidea</taxon>
        <taxon>Elapidae</taxon>
        <taxon>Elapinae</taxon>
        <taxon>Ophiophagus</taxon>
    </lineage>
</organism>